<comment type="caution">
    <text evidence="2">The sequence shown here is derived from an EMBL/GenBank/DDBJ whole genome shotgun (WGS) entry which is preliminary data.</text>
</comment>
<dbReference type="Pfam" id="PF00535">
    <property type="entry name" value="Glycos_transf_2"/>
    <property type="match status" value="1"/>
</dbReference>
<protein>
    <recommendedName>
        <fullName evidence="1">Glycosyltransferase 2-like domain-containing protein</fullName>
    </recommendedName>
</protein>
<sequence length="330" mass="37272">MPSPLFSVVLPAYDQHQQLKDCLDSLLSQSFRDFEVVLVVDKSPDAPERLSEAYEMRDPRVSVLRLDAAVGVGRSRNAGAAHAKGEYLLFLDSDHVVQPEAMQALADRLDETGEVDILLFGHSREYRERVWPGGAAKTLASLGSEVFAPQDRPQVFGAPPLIWDRLLRREAGLPGFPDGHYDEIPVVHQSLLTAKRVAVLEQDCVRIRRRHTLHPTGSPGSSHFDIFDQYGRSFELLDEHQELAVARPFLFTRMIRNFLFVFDLAGCVPRAERPQFFHRANEYYRSYLPENYHRPEGREGIKFSLLASGAYAAFEVAKLSQIARNAVARS</sequence>
<dbReference type="CDD" id="cd00761">
    <property type="entry name" value="Glyco_tranf_GTA_type"/>
    <property type="match status" value="1"/>
</dbReference>
<organism evidence="2 3">
    <name type="scientific">Kitasatospora cystarginea</name>
    <dbReference type="NCBI Taxonomy" id="58350"/>
    <lineage>
        <taxon>Bacteria</taxon>
        <taxon>Bacillati</taxon>
        <taxon>Actinomycetota</taxon>
        <taxon>Actinomycetes</taxon>
        <taxon>Kitasatosporales</taxon>
        <taxon>Streptomycetaceae</taxon>
        <taxon>Kitasatospora</taxon>
    </lineage>
</organism>
<evidence type="ECO:0000259" key="1">
    <source>
        <dbReference type="Pfam" id="PF00535"/>
    </source>
</evidence>
<dbReference type="Proteomes" id="UP001500305">
    <property type="component" value="Unassembled WGS sequence"/>
</dbReference>
<reference evidence="2 3" key="1">
    <citation type="journal article" date="2019" name="Int. J. Syst. Evol. Microbiol.">
        <title>The Global Catalogue of Microorganisms (GCM) 10K type strain sequencing project: providing services to taxonomists for standard genome sequencing and annotation.</title>
        <authorList>
            <consortium name="The Broad Institute Genomics Platform"/>
            <consortium name="The Broad Institute Genome Sequencing Center for Infectious Disease"/>
            <person name="Wu L."/>
            <person name="Ma J."/>
        </authorList>
    </citation>
    <scope>NUCLEOTIDE SEQUENCE [LARGE SCALE GENOMIC DNA]</scope>
    <source>
        <strain evidence="2 3">JCM 7356</strain>
    </source>
</reference>
<dbReference type="PANTHER" id="PTHR43685:SF2">
    <property type="entry name" value="GLYCOSYLTRANSFERASE 2-LIKE DOMAIN-CONTAINING PROTEIN"/>
    <property type="match status" value="1"/>
</dbReference>
<name>A0ABN3DED5_9ACTN</name>
<evidence type="ECO:0000313" key="3">
    <source>
        <dbReference type="Proteomes" id="UP001500305"/>
    </source>
</evidence>
<dbReference type="RefSeq" id="WP_344634585.1">
    <property type="nucleotide sequence ID" value="NZ_BAAATR010000002.1"/>
</dbReference>
<keyword evidence="3" id="KW-1185">Reference proteome</keyword>
<dbReference type="InterPro" id="IPR050834">
    <property type="entry name" value="Glycosyltransf_2"/>
</dbReference>
<proteinExistence type="predicted"/>
<gene>
    <name evidence="2" type="ORF">GCM10010430_05870</name>
</gene>
<dbReference type="InterPro" id="IPR029044">
    <property type="entry name" value="Nucleotide-diphossugar_trans"/>
</dbReference>
<dbReference type="InterPro" id="IPR001173">
    <property type="entry name" value="Glyco_trans_2-like"/>
</dbReference>
<feature type="domain" description="Glycosyltransferase 2-like" evidence="1">
    <location>
        <begin position="7"/>
        <end position="127"/>
    </location>
</feature>
<dbReference type="SUPFAM" id="SSF53448">
    <property type="entry name" value="Nucleotide-diphospho-sugar transferases"/>
    <property type="match status" value="1"/>
</dbReference>
<dbReference type="Gene3D" id="3.90.550.10">
    <property type="entry name" value="Spore Coat Polysaccharide Biosynthesis Protein SpsA, Chain A"/>
    <property type="match status" value="1"/>
</dbReference>
<evidence type="ECO:0000313" key="2">
    <source>
        <dbReference type="EMBL" id="GAA2228885.1"/>
    </source>
</evidence>
<dbReference type="EMBL" id="BAAATR010000002">
    <property type="protein sequence ID" value="GAA2228885.1"/>
    <property type="molecule type" value="Genomic_DNA"/>
</dbReference>
<accession>A0ABN3DED5</accession>
<dbReference type="PANTHER" id="PTHR43685">
    <property type="entry name" value="GLYCOSYLTRANSFERASE"/>
    <property type="match status" value="1"/>
</dbReference>